<dbReference type="PANTHER" id="PTHR14312:SF1">
    <property type="entry name" value="BASIC-LEUCINE ZIPPER TRANSCRIPTION FACTOR A"/>
    <property type="match status" value="1"/>
</dbReference>
<evidence type="ECO:0000313" key="3">
    <source>
        <dbReference type="EMBL" id="TCD62531.1"/>
    </source>
</evidence>
<accession>A0A4R0R577</accession>
<dbReference type="PANTHER" id="PTHR14312">
    <property type="entry name" value="CREB/ATF BZIP TRANSCRIPTION FACTOR"/>
    <property type="match status" value="1"/>
</dbReference>
<feature type="compositionally biased region" description="Low complexity" evidence="1">
    <location>
        <begin position="168"/>
        <end position="221"/>
    </location>
</feature>
<feature type="compositionally biased region" description="Low complexity" evidence="1">
    <location>
        <begin position="117"/>
        <end position="139"/>
    </location>
</feature>
<dbReference type="AlphaFoldDB" id="A0A4R0R577"/>
<name>A0A4R0R577_9APHY</name>
<keyword evidence="4" id="KW-1185">Reference proteome</keyword>
<dbReference type="GO" id="GO:0010468">
    <property type="term" value="P:regulation of gene expression"/>
    <property type="evidence" value="ECO:0007669"/>
    <property type="project" value="TreeGrafter"/>
</dbReference>
<keyword evidence="2" id="KW-0732">Signal</keyword>
<evidence type="ECO:0000256" key="1">
    <source>
        <dbReference type="SAM" id="MobiDB-lite"/>
    </source>
</evidence>
<sequence>MRPSTIITVALAAAAAAPALAAPIRRDYPSYAPAPQHIVSRETVVHPGMVIKNPDKNGPQDLVVDSITAHAARRDWTVYRRQNSGHRGPSKSAPGPGSNGTPNSWQNGPSGPGGSAPSGSEGNNPSGPGGNAPSNYGEYYPPPSGYQGQNGGYQGYNGQPFIINIDNDQYQDQGQHQDQGQQQDQQQDQQQKQKQDQAQQQAQQQAQAAGSQGAPQTADPKTPAPKTPAPQGQGTKAAQPPKTSGSSKPPASSGAKSGGCAGQEILVTEALRVGNDAVNVTASACPGYIPKAYPVEPKDSLLARHVWEARELVVSQRDTSTTATTSPSECINPSICQCGQACSVTCANFNPANPHPSVGDCDNLISILRSFQNTIGPTFIQGTGFPNPIIVDFSTCRVSFGNTRTDGDLIEYCWDALADNANSVLNGCIAPGIQPAGECSANNGQWAMAASGLNRNS</sequence>
<dbReference type="EMBL" id="RWJN01000363">
    <property type="protein sequence ID" value="TCD62531.1"/>
    <property type="molecule type" value="Genomic_DNA"/>
</dbReference>
<dbReference type="GO" id="GO:0005634">
    <property type="term" value="C:nucleus"/>
    <property type="evidence" value="ECO:0007669"/>
    <property type="project" value="TreeGrafter"/>
</dbReference>
<feature type="chain" id="PRO_5020778488" evidence="2">
    <location>
        <begin position="22"/>
        <end position="457"/>
    </location>
</feature>
<feature type="compositionally biased region" description="Low complexity" evidence="1">
    <location>
        <begin position="240"/>
        <end position="255"/>
    </location>
</feature>
<dbReference type="STRING" id="92696.A0A4R0R577"/>
<gene>
    <name evidence="3" type="ORF">EIP91_006758</name>
</gene>
<reference evidence="3 4" key="1">
    <citation type="submission" date="2018-11" db="EMBL/GenBank/DDBJ databases">
        <title>Genome assembly of Steccherinum ochraceum LE-BIN_3174, the white-rot fungus of the Steccherinaceae family (The Residual Polyporoid clade, Polyporales, Basidiomycota).</title>
        <authorList>
            <person name="Fedorova T.V."/>
            <person name="Glazunova O.A."/>
            <person name="Landesman E.O."/>
            <person name="Moiseenko K.V."/>
            <person name="Psurtseva N.V."/>
            <person name="Savinova O.S."/>
            <person name="Shakhova N.V."/>
            <person name="Tyazhelova T.V."/>
            <person name="Vasina D.V."/>
        </authorList>
    </citation>
    <scope>NUCLEOTIDE SEQUENCE [LARGE SCALE GENOMIC DNA]</scope>
    <source>
        <strain evidence="3 4">LE-BIN_3174</strain>
    </source>
</reference>
<feature type="region of interest" description="Disordered" evidence="1">
    <location>
        <begin position="75"/>
        <end position="259"/>
    </location>
</feature>
<comment type="caution">
    <text evidence="3">The sequence shown here is derived from an EMBL/GenBank/DDBJ whole genome shotgun (WGS) entry which is preliminary data.</text>
</comment>
<dbReference type="GO" id="GO:0043565">
    <property type="term" value="F:sequence-specific DNA binding"/>
    <property type="evidence" value="ECO:0007669"/>
    <property type="project" value="TreeGrafter"/>
</dbReference>
<feature type="signal peptide" evidence="2">
    <location>
        <begin position="1"/>
        <end position="21"/>
    </location>
</feature>
<evidence type="ECO:0000256" key="2">
    <source>
        <dbReference type="SAM" id="SignalP"/>
    </source>
</evidence>
<evidence type="ECO:0000313" key="4">
    <source>
        <dbReference type="Proteomes" id="UP000292702"/>
    </source>
</evidence>
<dbReference type="Proteomes" id="UP000292702">
    <property type="component" value="Unassembled WGS sequence"/>
</dbReference>
<organism evidence="3 4">
    <name type="scientific">Steccherinum ochraceum</name>
    <dbReference type="NCBI Taxonomy" id="92696"/>
    <lineage>
        <taxon>Eukaryota</taxon>
        <taxon>Fungi</taxon>
        <taxon>Dikarya</taxon>
        <taxon>Basidiomycota</taxon>
        <taxon>Agaricomycotina</taxon>
        <taxon>Agaricomycetes</taxon>
        <taxon>Polyporales</taxon>
        <taxon>Steccherinaceae</taxon>
        <taxon>Steccherinum</taxon>
    </lineage>
</organism>
<proteinExistence type="predicted"/>
<protein>
    <submittedName>
        <fullName evidence="3">Uncharacterized protein</fullName>
    </submittedName>
</protein>